<evidence type="ECO:0000256" key="4">
    <source>
        <dbReference type="ARBA" id="ARBA00022630"/>
    </source>
</evidence>
<dbReference type="KEGG" id="haz:A9404_05830"/>
<dbReference type="InterPro" id="IPR001269">
    <property type="entry name" value="DUS_fam"/>
</dbReference>
<dbReference type="PIRSF" id="PIRSF006621">
    <property type="entry name" value="Dus"/>
    <property type="match status" value="1"/>
</dbReference>
<evidence type="ECO:0000256" key="6">
    <source>
        <dbReference type="ARBA" id="ARBA00022694"/>
    </source>
</evidence>
<dbReference type="InterPro" id="IPR004652">
    <property type="entry name" value="DusB-like"/>
</dbReference>
<gene>
    <name evidence="16" type="ORF">A9404_05830</name>
</gene>
<dbReference type="Gene3D" id="1.10.1200.80">
    <property type="entry name" value="Putative flavin oxidoreducatase, domain 2"/>
    <property type="match status" value="1"/>
</dbReference>
<accession>A0A191ZGE9</accession>
<keyword evidence="17" id="KW-1185">Reference proteome</keyword>
<dbReference type="EMBL" id="CP016027">
    <property type="protein sequence ID" value="ANJ66961.1"/>
    <property type="molecule type" value="Genomic_DNA"/>
</dbReference>
<dbReference type="CDD" id="cd02801">
    <property type="entry name" value="DUS_like_FMN"/>
    <property type="match status" value="1"/>
</dbReference>
<keyword evidence="6 12" id="KW-0819">tRNA processing</keyword>
<dbReference type="SUPFAM" id="SSF51395">
    <property type="entry name" value="FMN-linked oxidoreductases"/>
    <property type="match status" value="1"/>
</dbReference>
<comment type="similarity">
    <text evidence="12">Belongs to the dus family.</text>
</comment>
<dbReference type="InterPro" id="IPR013785">
    <property type="entry name" value="Aldolase_TIM"/>
</dbReference>
<dbReference type="InterPro" id="IPR024036">
    <property type="entry name" value="tRNA-dHydroUridine_Synthase_C"/>
</dbReference>
<name>A0A191ZGE9_9GAMM</name>
<feature type="binding site" evidence="14">
    <location>
        <begin position="240"/>
        <end position="241"/>
    </location>
    <ligand>
        <name>FMN</name>
        <dbReference type="ChEBI" id="CHEBI:58210"/>
    </ligand>
</feature>
<comment type="cofactor">
    <cofactor evidence="1 12 14">
        <name>FMN</name>
        <dbReference type="ChEBI" id="CHEBI:58210"/>
    </cofactor>
</comment>
<dbReference type="InterPro" id="IPR035587">
    <property type="entry name" value="DUS-like_FMN-bd"/>
</dbReference>
<evidence type="ECO:0000256" key="3">
    <source>
        <dbReference type="ARBA" id="ARBA00022555"/>
    </source>
</evidence>
<dbReference type="GO" id="GO:0000049">
    <property type="term" value="F:tRNA binding"/>
    <property type="evidence" value="ECO:0007669"/>
    <property type="project" value="UniProtKB-KW"/>
</dbReference>
<feature type="binding site" evidence="14">
    <location>
        <begin position="32"/>
        <end position="34"/>
    </location>
    <ligand>
        <name>FMN</name>
        <dbReference type="ChEBI" id="CHEBI:58210"/>
    </ligand>
</feature>
<evidence type="ECO:0000256" key="9">
    <source>
        <dbReference type="ARBA" id="ARBA00023002"/>
    </source>
</evidence>
<evidence type="ECO:0000256" key="8">
    <source>
        <dbReference type="ARBA" id="ARBA00022884"/>
    </source>
</evidence>
<evidence type="ECO:0000256" key="13">
    <source>
        <dbReference type="PIRSR" id="PIRSR006621-1"/>
    </source>
</evidence>
<keyword evidence="4 12" id="KW-0285">Flavoprotein</keyword>
<evidence type="ECO:0000256" key="10">
    <source>
        <dbReference type="ARBA" id="ARBA00048205"/>
    </source>
</evidence>
<comment type="catalytic activity">
    <reaction evidence="11">
        <text>a 5,6-dihydrouridine in tRNA + NAD(+) = a uridine in tRNA + NADH + H(+)</text>
        <dbReference type="Rhea" id="RHEA:54452"/>
        <dbReference type="Rhea" id="RHEA-COMP:13339"/>
        <dbReference type="Rhea" id="RHEA-COMP:13887"/>
        <dbReference type="ChEBI" id="CHEBI:15378"/>
        <dbReference type="ChEBI" id="CHEBI:57540"/>
        <dbReference type="ChEBI" id="CHEBI:57945"/>
        <dbReference type="ChEBI" id="CHEBI:65315"/>
        <dbReference type="ChEBI" id="CHEBI:74443"/>
    </reaction>
</comment>
<evidence type="ECO:0000256" key="7">
    <source>
        <dbReference type="ARBA" id="ARBA00022857"/>
    </source>
</evidence>
<feature type="binding site" evidence="14">
    <location>
        <position position="86"/>
    </location>
    <ligand>
        <name>FMN</name>
        <dbReference type="ChEBI" id="CHEBI:58210"/>
    </ligand>
</feature>
<keyword evidence="8" id="KW-0694">RNA-binding</keyword>
<evidence type="ECO:0000256" key="1">
    <source>
        <dbReference type="ARBA" id="ARBA00001917"/>
    </source>
</evidence>
<dbReference type="PROSITE" id="PS01136">
    <property type="entry name" value="UPF0034"/>
    <property type="match status" value="1"/>
</dbReference>
<proteinExistence type="inferred from homology"/>
<keyword evidence="3" id="KW-0820">tRNA-binding</keyword>
<comment type="catalytic activity">
    <reaction evidence="10">
        <text>a 5,6-dihydrouridine in tRNA + NADP(+) = a uridine in tRNA + NADPH + H(+)</text>
        <dbReference type="Rhea" id="RHEA:23624"/>
        <dbReference type="Rhea" id="RHEA-COMP:13339"/>
        <dbReference type="Rhea" id="RHEA-COMP:13887"/>
        <dbReference type="ChEBI" id="CHEBI:15378"/>
        <dbReference type="ChEBI" id="CHEBI:57783"/>
        <dbReference type="ChEBI" id="CHEBI:58349"/>
        <dbReference type="ChEBI" id="CHEBI:65315"/>
        <dbReference type="ChEBI" id="CHEBI:74443"/>
    </reaction>
</comment>
<protein>
    <recommendedName>
        <fullName evidence="12">tRNA-dihydrouridine synthase</fullName>
        <ecNumber evidence="12">1.3.1.-</ecNumber>
    </recommendedName>
</protein>
<keyword evidence="7" id="KW-0521">NADP</keyword>
<organism evidence="16 17">
    <name type="scientific">Halothiobacillus diazotrophicus</name>
    <dbReference type="NCBI Taxonomy" id="1860122"/>
    <lineage>
        <taxon>Bacteria</taxon>
        <taxon>Pseudomonadati</taxon>
        <taxon>Pseudomonadota</taxon>
        <taxon>Gammaproteobacteria</taxon>
        <taxon>Chromatiales</taxon>
        <taxon>Halothiobacillaceae</taxon>
        <taxon>Halothiobacillus</taxon>
    </lineage>
</organism>
<dbReference type="PANTHER" id="PTHR45846">
    <property type="entry name" value="TRNA-DIHYDROURIDINE(47) SYNTHASE [NAD(P)(+)]-LIKE"/>
    <property type="match status" value="1"/>
</dbReference>
<dbReference type="OrthoDB" id="9764501at2"/>
<dbReference type="EC" id="1.3.1.-" evidence="12"/>
<evidence type="ECO:0000256" key="5">
    <source>
        <dbReference type="ARBA" id="ARBA00022643"/>
    </source>
</evidence>
<keyword evidence="5 12" id="KW-0288">FMN</keyword>
<reference evidence="16 17" key="1">
    <citation type="submission" date="2016-06" db="EMBL/GenBank/DDBJ databases">
        <title>Insight into the functional genes involving in sulfur oxidation in Pearl River water.</title>
        <authorList>
            <person name="Luo J."/>
            <person name="Tan X."/>
            <person name="Lin W."/>
        </authorList>
    </citation>
    <scope>NUCLEOTIDE SEQUENCE [LARGE SCALE GENOMIC DNA]</scope>
    <source>
        <strain evidence="16 17">LS2</strain>
    </source>
</reference>
<feature type="binding site" evidence="14">
    <location>
        <position position="155"/>
    </location>
    <ligand>
        <name>FMN</name>
        <dbReference type="ChEBI" id="CHEBI:58210"/>
    </ligand>
</feature>
<dbReference type="GO" id="GO:0017150">
    <property type="term" value="F:tRNA dihydrouridine synthase activity"/>
    <property type="evidence" value="ECO:0007669"/>
    <property type="project" value="InterPro"/>
</dbReference>
<keyword evidence="9 12" id="KW-0560">Oxidoreductase</keyword>
<evidence type="ECO:0000259" key="15">
    <source>
        <dbReference type="Pfam" id="PF01207"/>
    </source>
</evidence>
<sequence length="345" mass="37437">MAESSIQNLTPITLTGRKGTPVIIDPPIALAPMAGVSDRPFRQLCRQMGAGLVITEMVSAKPELRDTAKSRLRQIDARDPEPRAVQLLGNEPDDLAAAARDAVAQGAQMIDLNLGCPAKKVCKKAAGSALMAEPDTVARLLDALVAAVDCPVSLKMRTGPDRNRRNAVAIARIAEQAGLSMLSIHGRTRADRYEGEAEYDTIAAVVDAVSIPVLANGDITSPEKARVVLSQTGAAGIMIGRGAFGQPWLFAALRAELIEHRPYSPPDLTERFEIVQKQFENIYEHYGASLGIRITRKHLGWYAEPLHIDDKERAVFNELDHPDLQRQWLTRQAAKAADSSCSQPA</sequence>
<dbReference type="GO" id="GO:0050660">
    <property type="term" value="F:flavin adenine dinucleotide binding"/>
    <property type="evidence" value="ECO:0007669"/>
    <property type="project" value="InterPro"/>
</dbReference>
<feature type="binding site" evidence="14">
    <location>
        <position position="185"/>
    </location>
    <ligand>
        <name>FMN</name>
        <dbReference type="ChEBI" id="CHEBI:58210"/>
    </ligand>
</feature>
<dbReference type="RefSeq" id="WP_066099323.1">
    <property type="nucleotide sequence ID" value="NZ_CP016027.1"/>
</dbReference>
<feature type="active site" description="Proton donor" evidence="13">
    <location>
        <position position="116"/>
    </location>
</feature>
<evidence type="ECO:0000313" key="16">
    <source>
        <dbReference type="EMBL" id="ANJ66961.1"/>
    </source>
</evidence>
<evidence type="ECO:0000256" key="14">
    <source>
        <dbReference type="PIRSR" id="PIRSR006621-2"/>
    </source>
</evidence>
<dbReference type="NCBIfam" id="TIGR00737">
    <property type="entry name" value="nifR3_yhdG"/>
    <property type="match status" value="1"/>
</dbReference>
<dbReference type="PANTHER" id="PTHR45846:SF1">
    <property type="entry name" value="TRNA-DIHYDROURIDINE(47) SYNTHASE [NAD(P)(+)]-LIKE"/>
    <property type="match status" value="1"/>
</dbReference>
<dbReference type="InterPro" id="IPR018517">
    <property type="entry name" value="tRNA_hU_synthase_CS"/>
</dbReference>
<evidence type="ECO:0000256" key="2">
    <source>
        <dbReference type="ARBA" id="ARBA00002790"/>
    </source>
</evidence>
<dbReference type="AlphaFoldDB" id="A0A191ZGE9"/>
<evidence type="ECO:0000256" key="12">
    <source>
        <dbReference type="PIRNR" id="PIRNR006621"/>
    </source>
</evidence>
<dbReference type="Pfam" id="PF01207">
    <property type="entry name" value="Dus"/>
    <property type="match status" value="1"/>
</dbReference>
<comment type="function">
    <text evidence="2 12">Catalyzes the synthesis of 5,6-dihydrouridine (D), a modified base found in the D-loop of most tRNAs, via the reduction of the C5-C6 double bond in target uridines.</text>
</comment>
<evidence type="ECO:0000256" key="11">
    <source>
        <dbReference type="ARBA" id="ARBA00048802"/>
    </source>
</evidence>
<evidence type="ECO:0000313" key="17">
    <source>
        <dbReference type="Proteomes" id="UP000078596"/>
    </source>
</evidence>
<dbReference type="Gene3D" id="3.20.20.70">
    <property type="entry name" value="Aldolase class I"/>
    <property type="match status" value="1"/>
</dbReference>
<feature type="domain" description="DUS-like FMN-binding" evidence="15">
    <location>
        <begin position="30"/>
        <end position="334"/>
    </location>
</feature>
<keyword evidence="14" id="KW-0547">Nucleotide-binding</keyword>
<dbReference type="STRING" id="1860122.A9404_05830"/>
<dbReference type="Proteomes" id="UP000078596">
    <property type="component" value="Chromosome"/>
</dbReference>